<dbReference type="KEGG" id="ehx:EMIHUDRAFT_216933"/>
<reference evidence="2" key="2">
    <citation type="submission" date="2024-10" db="UniProtKB">
        <authorList>
            <consortium name="EnsemblProtists"/>
        </authorList>
    </citation>
    <scope>IDENTIFICATION</scope>
</reference>
<dbReference type="PaxDb" id="2903-EOD09081"/>
<dbReference type="RefSeq" id="XP_005761510.1">
    <property type="nucleotide sequence ID" value="XM_005761453.1"/>
</dbReference>
<evidence type="ECO:0000256" key="1">
    <source>
        <dbReference type="SAM" id="MobiDB-lite"/>
    </source>
</evidence>
<reference evidence="3" key="1">
    <citation type="journal article" date="2013" name="Nature">
        <title>Pan genome of the phytoplankton Emiliania underpins its global distribution.</title>
        <authorList>
            <person name="Read B.A."/>
            <person name="Kegel J."/>
            <person name="Klute M.J."/>
            <person name="Kuo A."/>
            <person name="Lefebvre S.C."/>
            <person name="Maumus F."/>
            <person name="Mayer C."/>
            <person name="Miller J."/>
            <person name="Monier A."/>
            <person name="Salamov A."/>
            <person name="Young J."/>
            <person name="Aguilar M."/>
            <person name="Claverie J.M."/>
            <person name="Frickenhaus S."/>
            <person name="Gonzalez K."/>
            <person name="Herman E.K."/>
            <person name="Lin Y.C."/>
            <person name="Napier J."/>
            <person name="Ogata H."/>
            <person name="Sarno A.F."/>
            <person name="Shmutz J."/>
            <person name="Schroeder D."/>
            <person name="de Vargas C."/>
            <person name="Verret F."/>
            <person name="von Dassow P."/>
            <person name="Valentin K."/>
            <person name="Van de Peer Y."/>
            <person name="Wheeler G."/>
            <person name="Dacks J.B."/>
            <person name="Delwiche C.F."/>
            <person name="Dyhrman S.T."/>
            <person name="Glockner G."/>
            <person name="John U."/>
            <person name="Richards T."/>
            <person name="Worden A.Z."/>
            <person name="Zhang X."/>
            <person name="Grigoriev I.V."/>
            <person name="Allen A.E."/>
            <person name="Bidle K."/>
            <person name="Borodovsky M."/>
            <person name="Bowler C."/>
            <person name="Brownlee C."/>
            <person name="Cock J.M."/>
            <person name="Elias M."/>
            <person name="Gladyshev V.N."/>
            <person name="Groth M."/>
            <person name="Guda C."/>
            <person name="Hadaegh A."/>
            <person name="Iglesias-Rodriguez M.D."/>
            <person name="Jenkins J."/>
            <person name="Jones B.M."/>
            <person name="Lawson T."/>
            <person name="Leese F."/>
            <person name="Lindquist E."/>
            <person name="Lobanov A."/>
            <person name="Lomsadze A."/>
            <person name="Malik S.B."/>
            <person name="Marsh M.E."/>
            <person name="Mackinder L."/>
            <person name="Mock T."/>
            <person name="Mueller-Roeber B."/>
            <person name="Pagarete A."/>
            <person name="Parker M."/>
            <person name="Probert I."/>
            <person name="Quesneville H."/>
            <person name="Raines C."/>
            <person name="Rensing S.A."/>
            <person name="Riano-Pachon D.M."/>
            <person name="Richier S."/>
            <person name="Rokitta S."/>
            <person name="Shiraiwa Y."/>
            <person name="Soanes D.M."/>
            <person name="van der Giezen M."/>
            <person name="Wahlund T.M."/>
            <person name="Williams B."/>
            <person name="Wilson W."/>
            <person name="Wolfe G."/>
            <person name="Wurch L.L."/>
        </authorList>
    </citation>
    <scope>NUCLEOTIDE SEQUENCE</scope>
</reference>
<dbReference type="EnsemblProtists" id="EOD09081">
    <property type="protein sequence ID" value="EOD09081"/>
    <property type="gene ID" value="EMIHUDRAFT_216933"/>
</dbReference>
<accession>A0A0D3ICU6</accession>
<dbReference type="InterPro" id="IPR036034">
    <property type="entry name" value="PDZ_sf"/>
</dbReference>
<evidence type="ECO:0000313" key="3">
    <source>
        <dbReference type="Proteomes" id="UP000013827"/>
    </source>
</evidence>
<dbReference type="Gene3D" id="2.30.42.10">
    <property type="match status" value="1"/>
</dbReference>
<sequence>MPVVWRKPPVPSKATEKEPSKASGKARLTDAKPTRHTFTVKRPFDHSGPAPRLGKVGVSLLGSTVATVGVGSPAWSAGIRLLDTIVAVDGIAIDGPSCNQALATPTARFAHIVEFKRAPVLLVERPPRAAFEDAVARAASGLDREWLGAISACVRDDVDQFGVCSSLLSSRGVEWRERTITAEESSAVALAAFAVDAPKPLPIGGTRLVDVALDAGSTEVLRLLLLSMDEGLDEGQLFSHGYEDSVSAHSRQSSGSIAGGAFR</sequence>
<proteinExistence type="predicted"/>
<name>A0A0D3ICU6_EMIH1</name>
<organism evidence="2 3">
    <name type="scientific">Emiliania huxleyi (strain CCMP1516)</name>
    <dbReference type="NCBI Taxonomy" id="280463"/>
    <lineage>
        <taxon>Eukaryota</taxon>
        <taxon>Haptista</taxon>
        <taxon>Haptophyta</taxon>
        <taxon>Prymnesiophyceae</taxon>
        <taxon>Isochrysidales</taxon>
        <taxon>Noelaerhabdaceae</taxon>
        <taxon>Emiliania</taxon>
    </lineage>
</organism>
<dbReference type="Proteomes" id="UP000013827">
    <property type="component" value="Unassembled WGS sequence"/>
</dbReference>
<feature type="region of interest" description="Disordered" evidence="1">
    <location>
        <begin position="1"/>
        <end position="34"/>
    </location>
</feature>
<keyword evidence="3" id="KW-1185">Reference proteome</keyword>
<dbReference type="GeneID" id="17255224"/>
<dbReference type="HOGENOM" id="CLU_1059360_0_0_1"/>
<protein>
    <recommendedName>
        <fullName evidence="4">PDZ domain-containing protein</fullName>
    </recommendedName>
</protein>
<evidence type="ECO:0000313" key="2">
    <source>
        <dbReference type="EnsemblProtists" id="EOD09081"/>
    </source>
</evidence>
<evidence type="ECO:0008006" key="4">
    <source>
        <dbReference type="Google" id="ProtNLM"/>
    </source>
</evidence>
<dbReference type="AlphaFoldDB" id="A0A0D3ICU6"/>
<dbReference type="SUPFAM" id="SSF50156">
    <property type="entry name" value="PDZ domain-like"/>
    <property type="match status" value="1"/>
</dbReference>